<dbReference type="Proteomes" id="UP000248597">
    <property type="component" value="Unassembled WGS sequence"/>
</dbReference>
<evidence type="ECO:0000313" key="2">
    <source>
        <dbReference type="EMBL" id="PZQ21968.1"/>
    </source>
</evidence>
<accession>A0A2W5L356</accession>
<protein>
    <submittedName>
        <fullName evidence="2">Uncharacterized protein</fullName>
    </submittedName>
</protein>
<evidence type="ECO:0000256" key="1">
    <source>
        <dbReference type="SAM" id="Phobius"/>
    </source>
</evidence>
<comment type="caution">
    <text evidence="2">The sequence shown here is derived from an EMBL/GenBank/DDBJ whole genome shotgun (WGS) entry which is preliminary data.</text>
</comment>
<reference evidence="2 3" key="1">
    <citation type="submission" date="2017-08" db="EMBL/GenBank/DDBJ databases">
        <title>Infants hospitalized years apart are colonized by the same room-sourced microbial strains.</title>
        <authorList>
            <person name="Brooks B."/>
            <person name="Olm M.R."/>
            <person name="Firek B.A."/>
            <person name="Baker R."/>
            <person name="Thomas B.C."/>
            <person name="Morowitz M.J."/>
            <person name="Banfield J.F."/>
        </authorList>
    </citation>
    <scope>NUCLEOTIDE SEQUENCE [LARGE SCALE GENOMIC DNA]</scope>
    <source>
        <strain evidence="2">S2_005_003_R2_47</strain>
    </source>
</reference>
<feature type="transmembrane region" description="Helical" evidence="1">
    <location>
        <begin position="12"/>
        <end position="34"/>
    </location>
</feature>
<dbReference type="EMBL" id="QFPJ01000020">
    <property type="protein sequence ID" value="PZQ21968.1"/>
    <property type="molecule type" value="Genomic_DNA"/>
</dbReference>
<feature type="transmembrane region" description="Helical" evidence="1">
    <location>
        <begin position="205"/>
        <end position="224"/>
    </location>
</feature>
<dbReference type="AlphaFoldDB" id="A0A2W5L356"/>
<keyword evidence="1" id="KW-1133">Transmembrane helix</keyword>
<gene>
    <name evidence="2" type="ORF">DI569_09915</name>
</gene>
<proteinExistence type="predicted"/>
<feature type="transmembrane region" description="Helical" evidence="1">
    <location>
        <begin position="173"/>
        <end position="193"/>
    </location>
</feature>
<feature type="transmembrane region" description="Helical" evidence="1">
    <location>
        <begin position="149"/>
        <end position="167"/>
    </location>
</feature>
<keyword evidence="1" id="KW-0812">Transmembrane</keyword>
<evidence type="ECO:0000313" key="3">
    <source>
        <dbReference type="Proteomes" id="UP000248597"/>
    </source>
</evidence>
<sequence>MTDRQPTTRDSRFFAISAILIAVLVVMSFPLTYFIPIANGSKSFSLLHHLHGLAFFAWVGLYVVQTRMVRSGNIRRHREIGIAGVALAGAMLPLGLWLTVNAAAGRQAEGVALPFEFSLYNFVDIVVFSVAFGWAIYEASRRIEWHRRLMFVAMLNLFGPAFSRWTLKLPLPFPWVDMSANLAADALLLALAWHDRRVLGRIHPLTLWAALALIPFHAIEPLIARSELWNDLAPHLFGFG</sequence>
<feature type="transmembrane region" description="Helical" evidence="1">
    <location>
        <begin position="119"/>
        <end position="137"/>
    </location>
</feature>
<organism evidence="2 3">
    <name type="scientific">Sphingopyxis macrogoltabida</name>
    <name type="common">Sphingomonas macrogoltabidus</name>
    <dbReference type="NCBI Taxonomy" id="33050"/>
    <lineage>
        <taxon>Bacteria</taxon>
        <taxon>Pseudomonadati</taxon>
        <taxon>Pseudomonadota</taxon>
        <taxon>Alphaproteobacteria</taxon>
        <taxon>Sphingomonadales</taxon>
        <taxon>Sphingomonadaceae</taxon>
        <taxon>Sphingopyxis</taxon>
    </lineage>
</organism>
<feature type="transmembrane region" description="Helical" evidence="1">
    <location>
        <begin position="46"/>
        <end position="64"/>
    </location>
</feature>
<name>A0A2W5L356_SPHMC</name>
<keyword evidence="1" id="KW-0472">Membrane</keyword>
<feature type="transmembrane region" description="Helical" evidence="1">
    <location>
        <begin position="80"/>
        <end position="99"/>
    </location>
</feature>